<dbReference type="Gene3D" id="3.20.20.10">
    <property type="entry name" value="Alanine racemase"/>
    <property type="match status" value="1"/>
</dbReference>
<dbReference type="AlphaFoldDB" id="A0A4S3ZQH6"/>
<feature type="domain" description="D-serine dehydratase-like" evidence="3">
    <location>
        <begin position="272"/>
        <end position="379"/>
    </location>
</feature>
<dbReference type="InterPro" id="IPR029066">
    <property type="entry name" value="PLP-binding_barrel"/>
</dbReference>
<dbReference type="PANTHER" id="PTHR28004">
    <property type="entry name" value="ZGC:162816-RELATED"/>
    <property type="match status" value="1"/>
</dbReference>
<evidence type="ECO:0000259" key="3">
    <source>
        <dbReference type="SMART" id="SM01119"/>
    </source>
</evidence>
<dbReference type="SMART" id="SM01119">
    <property type="entry name" value="D-ser_dehydrat"/>
    <property type="match status" value="1"/>
</dbReference>
<reference evidence="4 5" key="1">
    <citation type="submission" date="2019-04" db="EMBL/GenBank/DDBJ databases">
        <title>Rhizobium terrae sp. nov., isolated from a paddy soil.</title>
        <authorList>
            <person name="Lin S.-Y."/>
            <person name="Hameed A."/>
            <person name="Huang H.-I."/>
            <person name="Young C.-C."/>
        </authorList>
    </citation>
    <scope>NUCLEOTIDE SEQUENCE [LARGE SCALE GENOMIC DNA]</scope>
    <source>
        <strain evidence="4 5">CC-HIH110</strain>
    </source>
</reference>
<dbReference type="GO" id="GO:0008721">
    <property type="term" value="F:D-serine ammonia-lyase activity"/>
    <property type="evidence" value="ECO:0007669"/>
    <property type="project" value="TreeGrafter"/>
</dbReference>
<evidence type="ECO:0000313" key="4">
    <source>
        <dbReference type="EMBL" id="THF47792.1"/>
    </source>
</evidence>
<evidence type="ECO:0000256" key="2">
    <source>
        <dbReference type="ARBA" id="ARBA00023239"/>
    </source>
</evidence>
<name>A0A4S3ZQH6_9HYPH</name>
<gene>
    <name evidence="4" type="ORF">E6C51_17150</name>
</gene>
<organism evidence="4 5">
    <name type="scientific">Allorhizobium terrae</name>
    <dbReference type="NCBI Taxonomy" id="1848972"/>
    <lineage>
        <taxon>Bacteria</taxon>
        <taxon>Pseudomonadati</taxon>
        <taxon>Pseudomonadota</taxon>
        <taxon>Alphaproteobacteria</taxon>
        <taxon>Hyphomicrobiales</taxon>
        <taxon>Rhizobiaceae</taxon>
        <taxon>Rhizobium/Agrobacterium group</taxon>
        <taxon>Allorhizobium</taxon>
    </lineage>
</organism>
<protein>
    <submittedName>
        <fullName evidence="4">DSD1 family PLP-dependent enzyme</fullName>
    </submittedName>
</protein>
<comment type="similarity">
    <text evidence="1">Belongs to the DSD1 family.</text>
</comment>
<dbReference type="InterPro" id="IPR026956">
    <property type="entry name" value="D-ser_dehydrat-like_dom"/>
</dbReference>
<dbReference type="Pfam" id="PF14031">
    <property type="entry name" value="D-ser_dehydrat"/>
    <property type="match status" value="1"/>
</dbReference>
<keyword evidence="5" id="KW-1185">Reference proteome</keyword>
<dbReference type="Proteomes" id="UP000310754">
    <property type="component" value="Unassembled WGS sequence"/>
</dbReference>
<dbReference type="GO" id="GO:0036088">
    <property type="term" value="P:D-serine catabolic process"/>
    <property type="evidence" value="ECO:0007669"/>
    <property type="project" value="TreeGrafter"/>
</dbReference>
<evidence type="ECO:0000256" key="1">
    <source>
        <dbReference type="ARBA" id="ARBA00005323"/>
    </source>
</evidence>
<keyword evidence="2" id="KW-0456">Lyase</keyword>
<dbReference type="Pfam" id="PF01168">
    <property type="entry name" value="Ala_racemase_N"/>
    <property type="match status" value="1"/>
</dbReference>
<comment type="caution">
    <text evidence="4">The sequence shown here is derived from an EMBL/GenBank/DDBJ whole genome shotgun (WGS) entry which is preliminary data.</text>
</comment>
<dbReference type="InterPro" id="IPR051466">
    <property type="entry name" value="D-amino_acid_metab_enzyme"/>
</dbReference>
<dbReference type="SUPFAM" id="SSF51419">
    <property type="entry name" value="PLP-binding barrel"/>
    <property type="match status" value="1"/>
</dbReference>
<dbReference type="Gene3D" id="2.40.37.20">
    <property type="entry name" value="D-serine dehydratase-like domain"/>
    <property type="match status" value="1"/>
</dbReference>
<dbReference type="InterPro" id="IPR042208">
    <property type="entry name" value="D-ser_dehydrat-like_sf"/>
</dbReference>
<proteinExistence type="inferred from homology"/>
<dbReference type="InterPro" id="IPR001608">
    <property type="entry name" value="Ala_racemase_N"/>
</dbReference>
<dbReference type="PANTHER" id="PTHR28004:SF2">
    <property type="entry name" value="D-SERINE DEHYDRATASE"/>
    <property type="match status" value="1"/>
</dbReference>
<dbReference type="EMBL" id="SSOA01000011">
    <property type="protein sequence ID" value="THF47792.1"/>
    <property type="molecule type" value="Genomic_DNA"/>
</dbReference>
<evidence type="ECO:0000313" key="5">
    <source>
        <dbReference type="Proteomes" id="UP000310754"/>
    </source>
</evidence>
<sequence>MTSTQQVAAETFGRTETAMTLETLETPCLVLDTERMERNIARLRTRLDGLGVSLRPHLKTSKSAEVARRVMTTPEGPATVSTLKEAEQFASAGVRDMIYAVGITPSKLARVLELRARGVDLVVILDNVDQARAVAEASITSGMRIPAMIEIDCDGHRSGVAPANQALLLEIGQTLAAGAELRGVLTHAGDSYKGGGPQAQERFAEAERAAVVEAAQFLHASGLPCPVVSVGSTPTAHHALDLSGVTEVRAGVFVFFDLFMAGVGICQIDDIAMSVMATVIGHQREKGWIITDGGWMSLSRDRGTSKQAVDQGYGLVCDIEGKLYSDIIVADANQEHGILAARPGSGAQLPDLAVGDRVRILPNHACATGAQHDAYHVVRGTSHTVEARWSRFGGW</sequence>
<accession>A0A4S3ZQH6</accession>